<keyword evidence="3" id="KW-1185">Reference proteome</keyword>
<evidence type="ECO:0000256" key="1">
    <source>
        <dbReference type="SAM" id="MobiDB-lite"/>
    </source>
</evidence>
<dbReference type="AlphaFoldDB" id="A0A8J2BQ86"/>
<proteinExistence type="predicted"/>
<dbReference type="Gene3D" id="1.10.3450.10">
    <property type="entry name" value="TTHA0068-like"/>
    <property type="match status" value="1"/>
</dbReference>
<dbReference type="InterPro" id="IPR005500">
    <property type="entry name" value="DUF309"/>
</dbReference>
<dbReference type="Pfam" id="PF03745">
    <property type="entry name" value="DUF309"/>
    <property type="match status" value="1"/>
</dbReference>
<organism evidence="2 3">
    <name type="scientific">Candidatus Methylacidithermus pantelleriae</name>
    <dbReference type="NCBI Taxonomy" id="2744239"/>
    <lineage>
        <taxon>Bacteria</taxon>
        <taxon>Pseudomonadati</taxon>
        <taxon>Verrucomicrobiota</taxon>
        <taxon>Methylacidiphilae</taxon>
        <taxon>Methylacidiphilales</taxon>
        <taxon>Methylacidiphilaceae</taxon>
        <taxon>Candidatus Methylacidithermus</taxon>
    </lineage>
</organism>
<evidence type="ECO:0000313" key="3">
    <source>
        <dbReference type="Proteomes" id="UP000663859"/>
    </source>
</evidence>
<evidence type="ECO:0008006" key="4">
    <source>
        <dbReference type="Google" id="ProtNLM"/>
    </source>
</evidence>
<comment type="caution">
    <text evidence="2">The sequence shown here is derived from an EMBL/GenBank/DDBJ whole genome shotgun (WGS) entry which is preliminary data.</text>
</comment>
<protein>
    <recommendedName>
        <fullName evidence="4">DUF309 domain-containing protein</fullName>
    </recommendedName>
</protein>
<feature type="region of interest" description="Disordered" evidence="1">
    <location>
        <begin position="136"/>
        <end position="165"/>
    </location>
</feature>
<dbReference type="EMBL" id="CAJNOB010000034">
    <property type="protein sequence ID" value="CAF0701044.1"/>
    <property type="molecule type" value="Genomic_DNA"/>
</dbReference>
<dbReference type="SUPFAM" id="SSF140663">
    <property type="entry name" value="TTHA0068-like"/>
    <property type="match status" value="1"/>
</dbReference>
<gene>
    <name evidence="2" type="ORF">MPNT_40118</name>
</gene>
<dbReference type="InterPro" id="IPR023203">
    <property type="entry name" value="TTHA0068_sf"/>
</dbReference>
<accession>A0A8J2BQ86</accession>
<sequence>MRGVPAGIGSPKTRITMAAKTERVSRLLSSQPGNGGWDPRYRVFFQLLEQSRYYEAHDVLEDLWLQRRKEPDGNFYKALIQVAGAFVHATKGRWEPARKLLVLASGYFAQYPAMVAGLPPQELARWCRNTAQDWQDNPPVDLPPFPFLPEGPPPSPAPQQAQVSG</sequence>
<dbReference type="Proteomes" id="UP000663859">
    <property type="component" value="Unassembled WGS sequence"/>
</dbReference>
<reference evidence="2" key="1">
    <citation type="submission" date="2021-02" db="EMBL/GenBank/DDBJ databases">
        <authorList>
            <person name="Cremers G."/>
            <person name="Picone N."/>
        </authorList>
    </citation>
    <scope>NUCLEOTIDE SEQUENCE</scope>
    <source>
        <strain evidence="2">PQ17</strain>
    </source>
</reference>
<name>A0A8J2BQ86_9BACT</name>
<evidence type="ECO:0000313" key="2">
    <source>
        <dbReference type="EMBL" id="CAF0701044.1"/>
    </source>
</evidence>
<feature type="compositionally biased region" description="Pro residues" evidence="1">
    <location>
        <begin position="140"/>
        <end position="157"/>
    </location>
</feature>